<dbReference type="RefSeq" id="WP_409098060.1">
    <property type="nucleotide sequence ID" value="NZ_JBJVNE010000431.1"/>
</dbReference>
<protein>
    <submittedName>
        <fullName evidence="1">Aminotransferase class IV</fullName>
    </submittedName>
</protein>
<keyword evidence="2" id="KW-1185">Reference proteome</keyword>
<dbReference type="Gene3D" id="3.20.10.10">
    <property type="entry name" value="D-amino Acid Aminotransferase, subunit A, domain 2"/>
    <property type="match status" value="1"/>
</dbReference>
<evidence type="ECO:0000313" key="1">
    <source>
        <dbReference type="EMBL" id="MFM9653818.1"/>
    </source>
</evidence>
<dbReference type="InterPro" id="IPR043132">
    <property type="entry name" value="BCAT-like_C"/>
</dbReference>
<evidence type="ECO:0000313" key="2">
    <source>
        <dbReference type="Proteomes" id="UP001631993"/>
    </source>
</evidence>
<proteinExistence type="predicted"/>
<organism evidence="1 2">
    <name type="scientific">Streptomyces galilaeus</name>
    <dbReference type="NCBI Taxonomy" id="33899"/>
    <lineage>
        <taxon>Bacteria</taxon>
        <taxon>Bacillati</taxon>
        <taxon>Actinomycetota</taxon>
        <taxon>Actinomycetes</taxon>
        <taxon>Kitasatosporales</taxon>
        <taxon>Streptomycetaceae</taxon>
        <taxon>Streptomyces</taxon>
    </lineage>
</organism>
<dbReference type="Proteomes" id="UP001631993">
    <property type="component" value="Unassembled WGS sequence"/>
</dbReference>
<dbReference type="Pfam" id="PF01063">
    <property type="entry name" value="Aminotran_4"/>
    <property type="match status" value="1"/>
</dbReference>
<sequence>MFAYVFEIPPQPVSDIEHATTYTVSLEQDKRWQRCHIKSTALLGNVIHYQQGAAAGNKETILYNRIDEITEASSSNVFIVKEG</sequence>
<feature type="non-terminal residue" evidence="1">
    <location>
        <position position="83"/>
    </location>
</feature>
<keyword evidence="1" id="KW-0032">Aminotransferase</keyword>
<comment type="caution">
    <text evidence="1">The sequence shown here is derived from an EMBL/GenBank/DDBJ whole genome shotgun (WGS) entry which is preliminary data.</text>
</comment>
<dbReference type="EMBL" id="JBJVNE010000431">
    <property type="protein sequence ID" value="MFM9653818.1"/>
    <property type="molecule type" value="Genomic_DNA"/>
</dbReference>
<accession>A0ABW9J3A2</accession>
<dbReference type="InterPro" id="IPR001544">
    <property type="entry name" value="Aminotrans_IV"/>
</dbReference>
<reference evidence="1 2" key="1">
    <citation type="submission" date="2024-12" db="EMBL/GenBank/DDBJ databases">
        <title>Forecasting of Potato common scab and diversities of Pathogenic streptomyces spp. in china.</title>
        <authorList>
            <person name="Handique U."/>
            <person name="Wu J."/>
        </authorList>
    </citation>
    <scope>NUCLEOTIDE SEQUENCE [LARGE SCALE GENOMIC DNA]</scope>
    <source>
        <strain evidence="1 2">ZRIMU1585</strain>
    </source>
</reference>
<dbReference type="GO" id="GO:0008483">
    <property type="term" value="F:transaminase activity"/>
    <property type="evidence" value="ECO:0007669"/>
    <property type="project" value="UniProtKB-KW"/>
</dbReference>
<name>A0ABW9J3A2_STRGJ</name>
<dbReference type="InterPro" id="IPR036038">
    <property type="entry name" value="Aminotransferase-like"/>
</dbReference>
<gene>
    <name evidence="1" type="ORF">ACKI1S_48480</name>
</gene>
<keyword evidence="1" id="KW-0808">Transferase</keyword>
<dbReference type="SUPFAM" id="SSF56752">
    <property type="entry name" value="D-aminoacid aminotransferase-like PLP-dependent enzymes"/>
    <property type="match status" value="1"/>
</dbReference>